<keyword evidence="2" id="KW-1277">Toxin-antitoxin system</keyword>
<evidence type="ECO:0000256" key="2">
    <source>
        <dbReference type="ARBA" id="ARBA00022649"/>
    </source>
</evidence>
<dbReference type="PANTHER" id="PTHR33755:SF6">
    <property type="entry name" value="PLASMID STABILIZATION SYSTEM PROTEIN"/>
    <property type="match status" value="1"/>
</dbReference>
<organism evidence="3">
    <name type="scientific">Citrobacter freundii</name>
    <dbReference type="NCBI Taxonomy" id="546"/>
    <lineage>
        <taxon>Bacteria</taxon>
        <taxon>Pseudomonadati</taxon>
        <taxon>Pseudomonadota</taxon>
        <taxon>Gammaproteobacteria</taxon>
        <taxon>Enterobacterales</taxon>
        <taxon>Enterobacteriaceae</taxon>
        <taxon>Citrobacter</taxon>
        <taxon>Citrobacter freundii complex</taxon>
    </lineage>
</organism>
<dbReference type="InterPro" id="IPR007712">
    <property type="entry name" value="RelE/ParE_toxin"/>
</dbReference>
<dbReference type="AlphaFoldDB" id="A0A7R7I9U7"/>
<dbReference type="Gene3D" id="3.30.2310.20">
    <property type="entry name" value="RelE-like"/>
    <property type="match status" value="1"/>
</dbReference>
<sequence>MRVVWTPEAQQDRADVWDYIAADNPRAAVRMDEIFSDAAARLIQHPMLGKPGKIPGTRELIPHESYRLVYQIDGETVWILTLVHTARLWPPVRDYDMIMATMKRRVDRLLSSQTAVGGRRPPADCGRYI</sequence>
<accession>A0A7R7I9U7</accession>
<geneLocation type="plasmid" evidence="3">
    <name>pTTHS031_GES</name>
</geneLocation>
<dbReference type="InterPro" id="IPR035093">
    <property type="entry name" value="RelE/ParE_toxin_dom_sf"/>
</dbReference>
<evidence type="ECO:0000313" key="3">
    <source>
        <dbReference type="EMBL" id="BCM23562.1"/>
    </source>
</evidence>
<name>A0A7R7I9U7_CITFR</name>
<dbReference type="InterPro" id="IPR051803">
    <property type="entry name" value="TA_system_RelE-like_toxin"/>
</dbReference>
<protein>
    <recommendedName>
        <fullName evidence="4">Type II toxin-antitoxin system RelE/ParE family toxin</fullName>
    </recommendedName>
</protein>
<comment type="similarity">
    <text evidence="1">Belongs to the RelE toxin family.</text>
</comment>
<dbReference type="NCBIfam" id="TIGR02385">
    <property type="entry name" value="RelE_StbE"/>
    <property type="match status" value="1"/>
</dbReference>
<dbReference type="EMBL" id="LC589514">
    <property type="protein sequence ID" value="BCM23562.1"/>
    <property type="molecule type" value="Genomic_DNA"/>
</dbReference>
<proteinExistence type="inferred from homology"/>
<dbReference type="PANTHER" id="PTHR33755">
    <property type="entry name" value="TOXIN PARE1-RELATED"/>
    <property type="match status" value="1"/>
</dbReference>
<reference evidence="3" key="1">
    <citation type="submission" date="2020-10" db="EMBL/GenBank/DDBJ databases">
        <title>Complete sequence of plasmid pTTHS031_GES.</title>
        <authorList>
            <person name="Gomi R."/>
            <person name="Matsuda T."/>
        </authorList>
    </citation>
    <scope>NUCLEOTIDE SEQUENCE</scope>
    <source>
        <strain evidence="3">TTHS031</strain>
        <plasmid evidence="3">pTTHS031_GES</plasmid>
    </source>
</reference>
<evidence type="ECO:0008006" key="4">
    <source>
        <dbReference type="Google" id="ProtNLM"/>
    </source>
</evidence>
<dbReference type="Pfam" id="PF05016">
    <property type="entry name" value="ParE_toxin"/>
    <property type="match status" value="1"/>
</dbReference>
<evidence type="ECO:0000256" key="1">
    <source>
        <dbReference type="ARBA" id="ARBA00006226"/>
    </source>
</evidence>
<keyword evidence="3" id="KW-0614">Plasmid</keyword>